<gene>
    <name evidence="2" type="ORF">A3B40_01675</name>
</gene>
<dbReference type="AlphaFoldDB" id="A0A1F7IM83"/>
<evidence type="ECO:0000313" key="2">
    <source>
        <dbReference type="EMBL" id="OGK44478.1"/>
    </source>
</evidence>
<keyword evidence="1" id="KW-1133">Transmembrane helix</keyword>
<organism evidence="2 3">
    <name type="scientific">Candidatus Roizmanbacteria bacterium RIFCSPLOWO2_01_FULL_37_16</name>
    <dbReference type="NCBI Taxonomy" id="1802058"/>
    <lineage>
        <taxon>Bacteria</taxon>
        <taxon>Candidatus Roizmaniibacteriota</taxon>
    </lineage>
</organism>
<feature type="transmembrane region" description="Helical" evidence="1">
    <location>
        <begin position="81"/>
        <end position="107"/>
    </location>
</feature>
<dbReference type="EMBL" id="MGAI01000027">
    <property type="protein sequence ID" value="OGK44478.1"/>
    <property type="molecule type" value="Genomic_DNA"/>
</dbReference>
<feature type="transmembrane region" description="Helical" evidence="1">
    <location>
        <begin position="195"/>
        <end position="216"/>
    </location>
</feature>
<proteinExistence type="predicted"/>
<keyword evidence="1" id="KW-0472">Membrane</keyword>
<sequence length="493" mass="57758">MKFKKIFLLFQLLSAVLLVTSFIIYFLKAKIFLDPDFGWALRMGEVILKSGIPKSDPFSYTMPSYPYVDYEWLTHIGIAKIYSLANFTGLTLIFTFIALVSIVVCVWDLNKRFTPLGIIFATAMFFSYFGVRSQVITWLFFAILVKIILSDKWWRKFKYFLPVLFLLWANLHAGFVAGLIVLSVAIFRKRNFGDFVLLFLSILITLLNPYGIGLWREVWVSTTDLPIRFFIIEWRPLLFSITSITLISIAYFLAFIVQYWKRYKGYEILIFILIFIAAFSSARNVPLLLIYSIILTRKGIENFMLDVGDNRQKLFRFHLVYVFFFIVILVLAFFQIKGDYLAAATRSEKRYYPEKALIYLSSHMPKGQVYSNYEWGGYLDWKFPQKKVFIDGRMASWRQKLSVLESDYIFGENNSLLRLKIPLNRVFKKYQIDTVLLPQSWLAGDKNDTTSQIISRFVKELKKNEFIEVYNDNVAIVYSRKRPSTTEDNLVGE</sequence>
<feature type="transmembrane region" description="Helical" evidence="1">
    <location>
        <begin position="236"/>
        <end position="256"/>
    </location>
</feature>
<comment type="caution">
    <text evidence="2">The sequence shown here is derived from an EMBL/GenBank/DDBJ whole genome shotgun (WGS) entry which is preliminary data.</text>
</comment>
<feature type="transmembrane region" description="Helical" evidence="1">
    <location>
        <begin position="7"/>
        <end position="27"/>
    </location>
</feature>
<evidence type="ECO:0000256" key="1">
    <source>
        <dbReference type="SAM" id="Phobius"/>
    </source>
</evidence>
<feature type="transmembrane region" description="Helical" evidence="1">
    <location>
        <begin position="165"/>
        <end position="188"/>
    </location>
</feature>
<reference evidence="2 3" key="1">
    <citation type="journal article" date="2016" name="Nat. Commun.">
        <title>Thousands of microbial genomes shed light on interconnected biogeochemical processes in an aquifer system.</title>
        <authorList>
            <person name="Anantharaman K."/>
            <person name="Brown C.T."/>
            <person name="Hug L.A."/>
            <person name="Sharon I."/>
            <person name="Castelle C.J."/>
            <person name="Probst A.J."/>
            <person name="Thomas B.C."/>
            <person name="Singh A."/>
            <person name="Wilkins M.J."/>
            <person name="Karaoz U."/>
            <person name="Brodie E.L."/>
            <person name="Williams K.H."/>
            <person name="Hubbard S.S."/>
            <person name="Banfield J.F."/>
        </authorList>
    </citation>
    <scope>NUCLEOTIDE SEQUENCE [LARGE SCALE GENOMIC DNA]</scope>
</reference>
<evidence type="ECO:0000313" key="3">
    <source>
        <dbReference type="Proteomes" id="UP000178040"/>
    </source>
</evidence>
<protein>
    <recommendedName>
        <fullName evidence="4">Glycosyltransferase RgtA/B/C/D-like domain-containing protein</fullName>
    </recommendedName>
</protein>
<name>A0A1F7IM83_9BACT</name>
<evidence type="ECO:0008006" key="4">
    <source>
        <dbReference type="Google" id="ProtNLM"/>
    </source>
</evidence>
<accession>A0A1F7IM83</accession>
<feature type="transmembrane region" description="Helical" evidence="1">
    <location>
        <begin position="314"/>
        <end position="334"/>
    </location>
</feature>
<dbReference type="Proteomes" id="UP000178040">
    <property type="component" value="Unassembled WGS sequence"/>
</dbReference>
<keyword evidence="1" id="KW-0812">Transmembrane</keyword>
<feature type="transmembrane region" description="Helical" evidence="1">
    <location>
        <begin position="268"/>
        <end position="294"/>
    </location>
</feature>
<feature type="transmembrane region" description="Helical" evidence="1">
    <location>
        <begin position="119"/>
        <end position="145"/>
    </location>
</feature>